<dbReference type="SUPFAM" id="SSF51735">
    <property type="entry name" value="NAD(P)-binding Rossmann-fold domains"/>
    <property type="match status" value="1"/>
</dbReference>
<dbReference type="InterPro" id="IPR036291">
    <property type="entry name" value="NAD(P)-bd_dom_sf"/>
</dbReference>
<sequence length="237" mass="24843">MTETPFGSGPASAIVIGASGGIGSALFSALEAHGRFSRIVALGRNSSPALDLLDERSIASAAAEIALLDAKPRLVLDATGFLHGDGFEPEKSLGQIDGAHMARSFAVNAIGPALLMKHFLPLLPREGKAVFATLSARVGSISDNRLGGWYSYRAAKAALNQLVRTASVELRRRAPEAICVALHPGTVETRLSASFARRHLDVLTPADAATRLLKVIDAVGPEQSGAFLDNQGEPIPF</sequence>
<dbReference type="Gene3D" id="3.40.50.720">
    <property type="entry name" value="NAD(P)-binding Rossmann-like Domain"/>
    <property type="match status" value="1"/>
</dbReference>
<dbReference type="GO" id="GO:0016491">
    <property type="term" value="F:oxidoreductase activity"/>
    <property type="evidence" value="ECO:0007669"/>
    <property type="project" value="TreeGrafter"/>
</dbReference>
<dbReference type="EMBL" id="RZNJ01000006">
    <property type="protein sequence ID" value="RUT28819.1"/>
    <property type="molecule type" value="Genomic_DNA"/>
</dbReference>
<dbReference type="AlphaFoldDB" id="A0A433X428"/>
<reference evidence="1 2" key="1">
    <citation type="journal article" date="2016" name="Int. J. Syst. Evol. Microbiol.">
        <title>Arsenicitalea aurantiaca gen. nov., sp. nov., a new member of the family Hyphomicrobiaceae, isolated from high-arsenic sediment.</title>
        <authorList>
            <person name="Mu Y."/>
            <person name="Zhou L."/>
            <person name="Zeng X.C."/>
            <person name="Liu L."/>
            <person name="Pan Y."/>
            <person name="Chen X."/>
            <person name="Wang J."/>
            <person name="Li S."/>
            <person name="Li W.J."/>
            <person name="Wang Y."/>
        </authorList>
    </citation>
    <scope>NUCLEOTIDE SEQUENCE [LARGE SCALE GENOMIC DNA]</scope>
    <source>
        <strain evidence="1 2">42-50</strain>
    </source>
</reference>
<dbReference type="InterPro" id="IPR002347">
    <property type="entry name" value="SDR_fam"/>
</dbReference>
<dbReference type="Proteomes" id="UP000281547">
    <property type="component" value="Unassembled WGS sequence"/>
</dbReference>
<gene>
    <name evidence="1" type="ORF">EMQ25_15635</name>
</gene>
<dbReference type="RefSeq" id="WP_127189543.1">
    <property type="nucleotide sequence ID" value="NZ_RZNJ01000006.1"/>
</dbReference>
<name>A0A433X428_9HYPH</name>
<protein>
    <submittedName>
        <fullName evidence="1">SDR family NAD(P)-dependent oxidoreductase</fullName>
    </submittedName>
</protein>
<keyword evidence="2" id="KW-1185">Reference proteome</keyword>
<evidence type="ECO:0000313" key="2">
    <source>
        <dbReference type="Proteomes" id="UP000281547"/>
    </source>
</evidence>
<dbReference type="InterPro" id="IPR051468">
    <property type="entry name" value="Fungal_SecMetab_SDRs"/>
</dbReference>
<proteinExistence type="predicted"/>
<dbReference type="Pfam" id="PF13561">
    <property type="entry name" value="adh_short_C2"/>
    <property type="match status" value="1"/>
</dbReference>
<evidence type="ECO:0000313" key="1">
    <source>
        <dbReference type="EMBL" id="RUT28819.1"/>
    </source>
</evidence>
<comment type="caution">
    <text evidence="1">The sequence shown here is derived from an EMBL/GenBank/DDBJ whole genome shotgun (WGS) entry which is preliminary data.</text>
</comment>
<dbReference type="GO" id="GO:0005737">
    <property type="term" value="C:cytoplasm"/>
    <property type="evidence" value="ECO:0007669"/>
    <property type="project" value="TreeGrafter"/>
</dbReference>
<organism evidence="1 2">
    <name type="scientific">Arsenicitalea aurantiaca</name>
    <dbReference type="NCBI Taxonomy" id="1783274"/>
    <lineage>
        <taxon>Bacteria</taxon>
        <taxon>Pseudomonadati</taxon>
        <taxon>Pseudomonadota</taxon>
        <taxon>Alphaproteobacteria</taxon>
        <taxon>Hyphomicrobiales</taxon>
        <taxon>Devosiaceae</taxon>
        <taxon>Arsenicitalea</taxon>
    </lineage>
</organism>
<dbReference type="PANTHER" id="PTHR43544">
    <property type="entry name" value="SHORT-CHAIN DEHYDROGENASE/REDUCTASE"/>
    <property type="match status" value="1"/>
</dbReference>
<dbReference type="OrthoDB" id="9785826at2"/>
<dbReference type="PANTHER" id="PTHR43544:SF12">
    <property type="entry name" value="NAD(P)-BINDING ROSSMANN-FOLD SUPERFAMILY PROTEIN"/>
    <property type="match status" value="1"/>
</dbReference>
<dbReference type="PRINTS" id="PR00081">
    <property type="entry name" value="GDHRDH"/>
</dbReference>
<accession>A0A433X428</accession>